<gene>
    <name evidence="8" type="ORF">SAMN04515668_3868</name>
</gene>
<protein>
    <submittedName>
        <fullName evidence="8">GTPase, G3E family</fullName>
    </submittedName>
</protein>
<dbReference type="STRING" id="1227077.SAMN04515668_3868"/>
<dbReference type="Pfam" id="PF02492">
    <property type="entry name" value="cobW"/>
    <property type="match status" value="1"/>
</dbReference>
<comment type="catalytic activity">
    <reaction evidence="6">
        <text>GTP + H2O = GDP + phosphate + H(+)</text>
        <dbReference type="Rhea" id="RHEA:19669"/>
        <dbReference type="ChEBI" id="CHEBI:15377"/>
        <dbReference type="ChEBI" id="CHEBI:15378"/>
        <dbReference type="ChEBI" id="CHEBI:37565"/>
        <dbReference type="ChEBI" id="CHEBI:43474"/>
        <dbReference type="ChEBI" id="CHEBI:58189"/>
    </reaction>
    <physiologicalReaction direction="left-to-right" evidence="6">
        <dbReference type="Rhea" id="RHEA:19670"/>
    </physiologicalReaction>
</comment>
<dbReference type="InterPro" id="IPR036627">
    <property type="entry name" value="CobW-likC_sf"/>
</dbReference>
<dbReference type="InterPro" id="IPR011629">
    <property type="entry name" value="CobW-like_C"/>
</dbReference>
<organism evidence="8 9">
    <name type="scientific">Hymenobacter arizonensis</name>
    <name type="common">Siccationidurans arizonensis</name>
    <dbReference type="NCBI Taxonomy" id="1227077"/>
    <lineage>
        <taxon>Bacteria</taxon>
        <taxon>Pseudomonadati</taxon>
        <taxon>Bacteroidota</taxon>
        <taxon>Cytophagia</taxon>
        <taxon>Cytophagales</taxon>
        <taxon>Hymenobacteraceae</taxon>
        <taxon>Hymenobacter</taxon>
    </lineage>
</organism>
<reference evidence="9" key="1">
    <citation type="submission" date="2016-10" db="EMBL/GenBank/DDBJ databases">
        <authorList>
            <person name="Varghese N."/>
            <person name="Submissions S."/>
        </authorList>
    </citation>
    <scope>NUCLEOTIDE SEQUENCE [LARGE SCALE GENOMIC DNA]</scope>
    <source>
        <strain evidence="9">OR362-8,ATCC BAA-1266,JCM 13504</strain>
    </source>
</reference>
<evidence type="ECO:0000259" key="7">
    <source>
        <dbReference type="SMART" id="SM00833"/>
    </source>
</evidence>
<comment type="function">
    <text evidence="5">Zinc chaperone that directly transfers zinc cofactor to target proteins, thereby activating them. Zinc is transferred from the CXCC motif in the GTPase domain to the zinc binding site in target proteins in a process requiring GTP hydrolysis.</text>
</comment>
<evidence type="ECO:0000313" key="9">
    <source>
        <dbReference type="Proteomes" id="UP000199029"/>
    </source>
</evidence>
<evidence type="ECO:0000256" key="4">
    <source>
        <dbReference type="ARBA" id="ARBA00034320"/>
    </source>
</evidence>
<dbReference type="Pfam" id="PF07683">
    <property type="entry name" value="CobW_C"/>
    <property type="match status" value="1"/>
</dbReference>
<proteinExistence type="inferred from homology"/>
<dbReference type="Gene3D" id="3.40.50.300">
    <property type="entry name" value="P-loop containing nucleotide triphosphate hydrolases"/>
    <property type="match status" value="1"/>
</dbReference>
<dbReference type="Proteomes" id="UP000199029">
    <property type="component" value="Unassembled WGS sequence"/>
</dbReference>
<evidence type="ECO:0000313" key="8">
    <source>
        <dbReference type="EMBL" id="SFQ71835.1"/>
    </source>
</evidence>
<dbReference type="InterPro" id="IPR003495">
    <property type="entry name" value="CobW/HypB/UreG_nucleotide-bd"/>
</dbReference>
<evidence type="ECO:0000256" key="2">
    <source>
        <dbReference type="ARBA" id="ARBA00022801"/>
    </source>
</evidence>
<feature type="domain" description="CobW C-terminal" evidence="7">
    <location>
        <begin position="260"/>
        <end position="377"/>
    </location>
</feature>
<evidence type="ECO:0000256" key="1">
    <source>
        <dbReference type="ARBA" id="ARBA00022741"/>
    </source>
</evidence>
<dbReference type="Gene3D" id="3.30.1220.10">
    <property type="entry name" value="CobW-like, C-terminal domain"/>
    <property type="match status" value="1"/>
</dbReference>
<keyword evidence="1" id="KW-0547">Nucleotide-binding</keyword>
<dbReference type="SMART" id="SM00833">
    <property type="entry name" value="CobW_C"/>
    <property type="match status" value="1"/>
</dbReference>
<dbReference type="GO" id="GO:0016787">
    <property type="term" value="F:hydrolase activity"/>
    <property type="evidence" value="ECO:0007669"/>
    <property type="project" value="UniProtKB-KW"/>
</dbReference>
<comment type="similarity">
    <text evidence="4">Belongs to the SIMIBI class G3E GTPase family. ZNG1 subfamily.</text>
</comment>
<accession>A0A1I6AT23</accession>
<name>A0A1I6AT23_HYMAR</name>
<dbReference type="AlphaFoldDB" id="A0A1I6AT23"/>
<evidence type="ECO:0000256" key="3">
    <source>
        <dbReference type="ARBA" id="ARBA00023186"/>
    </source>
</evidence>
<dbReference type="RefSeq" id="WP_143080290.1">
    <property type="nucleotide sequence ID" value="NZ_FOXS01000006.1"/>
</dbReference>
<evidence type="ECO:0000256" key="5">
    <source>
        <dbReference type="ARBA" id="ARBA00045658"/>
    </source>
</evidence>
<sequence length="399" mass="43877">MSLHSSEHSATQTASLAAPDRLPVTVLGGFTGAGKTSVLNHLLRQRAELQLAVISSDSEPVAAAVAVASLSHTTEKVIRLATEAGTHELRADLLLEAGRLARDPQFGYLLVENPGLAALRPVRHTFCLGNPAYGLDLPRRTRLDTLATVVDAGRFLSDFLAPADLPAHPDDADQALGTRAEVLAEQVEQAHVLILNKTDQATPAELAQLRTLLHHLNPAARLVEARFGEVDPAELLHTGLGAMATGELFDLDPPTPAHGISTCHFRDERPFHPERLWELVRHGWPAGLLRSQGLFWLASRPEEVMGWNQAGPSRRVEPVGTWWAAVPDCDQDPGFRRDELGLLARWHPQFQDRVNTLRFVGQNLDEARLRADLQACLCTPLEIGRWRRGALFADPWPRH</sequence>
<keyword evidence="2" id="KW-0378">Hydrolase</keyword>
<dbReference type="PANTHER" id="PTHR43603:SF1">
    <property type="entry name" value="ZINC-REGULATED GTPASE METALLOPROTEIN ACTIVATOR 1"/>
    <property type="match status" value="1"/>
</dbReference>
<keyword evidence="9" id="KW-1185">Reference proteome</keyword>
<dbReference type="OrthoDB" id="9808822at2"/>
<dbReference type="InterPro" id="IPR051927">
    <property type="entry name" value="Zn_Chap_cDPG_Synth"/>
</dbReference>
<dbReference type="SUPFAM" id="SSF52540">
    <property type="entry name" value="P-loop containing nucleoside triphosphate hydrolases"/>
    <property type="match status" value="1"/>
</dbReference>
<evidence type="ECO:0000256" key="6">
    <source>
        <dbReference type="ARBA" id="ARBA00049117"/>
    </source>
</evidence>
<dbReference type="EMBL" id="FOXS01000006">
    <property type="protein sequence ID" value="SFQ71835.1"/>
    <property type="molecule type" value="Genomic_DNA"/>
</dbReference>
<dbReference type="PANTHER" id="PTHR43603">
    <property type="entry name" value="COBW DOMAIN-CONTAINING PROTEIN DDB_G0274527"/>
    <property type="match status" value="1"/>
</dbReference>
<keyword evidence="3" id="KW-0143">Chaperone</keyword>
<dbReference type="GO" id="GO:0000166">
    <property type="term" value="F:nucleotide binding"/>
    <property type="evidence" value="ECO:0007669"/>
    <property type="project" value="UniProtKB-KW"/>
</dbReference>
<dbReference type="InterPro" id="IPR027417">
    <property type="entry name" value="P-loop_NTPase"/>
</dbReference>